<accession>A0AC61MW01</accession>
<evidence type="ECO:0000313" key="2">
    <source>
        <dbReference type="Proteomes" id="UP000682782"/>
    </source>
</evidence>
<sequence length="412" mass="45141">MRSELCRFSGRVFCKEGCMMTVRLEMNRIPSQAAQGSLVSKKDNVFTFPGFCDVHVHFREPGFSYKETMVTGSRSAARGGYTAVCAMPNLKPVPDSLAHLKEEEDLIRAAGGLVDIYPYAALTVGEKGQEAAALEELAPWVIAFSDDGKGVQSESMMRSLMERCKKLGKVLAAHCEDETLVRGGYIHDGIYAAAHGHKGICSESEWGPIARDLKLAKETGCAYHVCHISCKESAELIRQAKKDGVNVTCETGPHYLLLDENDLQEDGRFRMNPPLRAKEDREALLEALLDGTIDMIATDHAPHSAEEKSRGLAGSAFGVVGLECAFPVLYTGLVRKGILTLERLVSLMAVAPRERFGIPLREDDLCEWDLDAEYTINPEAFESMGKATPFAGQSVYGRCLKTVHAGRTVYIG</sequence>
<name>A0AC61MW01_9FIRM</name>
<dbReference type="Proteomes" id="UP000682782">
    <property type="component" value="Chromosome"/>
</dbReference>
<proteinExistence type="predicted"/>
<gene>
    <name evidence="1" type="ORF">JYE49_12205</name>
</gene>
<reference evidence="1" key="1">
    <citation type="submission" date="2021-01" db="EMBL/GenBank/DDBJ databases">
        <title>Complete genome sequence of Clostridiales bacterium R-7.</title>
        <authorList>
            <person name="Mahoney-Kurpe S.C."/>
            <person name="Palevich N."/>
            <person name="Koike S."/>
            <person name="Moon C.D."/>
            <person name="Attwood G.T."/>
        </authorList>
    </citation>
    <scope>NUCLEOTIDE SEQUENCE</scope>
    <source>
        <strain evidence="1">R-7</strain>
    </source>
</reference>
<dbReference type="EMBL" id="CP068393">
    <property type="protein sequence ID" value="QUC66607.1"/>
    <property type="molecule type" value="Genomic_DNA"/>
</dbReference>
<protein>
    <submittedName>
        <fullName evidence="1">Dihydroorotase</fullName>
    </submittedName>
</protein>
<keyword evidence="2" id="KW-1185">Reference proteome</keyword>
<evidence type="ECO:0000313" key="1">
    <source>
        <dbReference type="EMBL" id="QUC66607.1"/>
    </source>
</evidence>
<organism evidence="1 2">
    <name type="scientific">Aristaeella hokkaidonensis</name>
    <dbReference type="NCBI Taxonomy" id="3046382"/>
    <lineage>
        <taxon>Bacteria</taxon>
        <taxon>Bacillati</taxon>
        <taxon>Bacillota</taxon>
        <taxon>Clostridia</taxon>
        <taxon>Eubacteriales</taxon>
        <taxon>Aristaeellaceae</taxon>
        <taxon>Aristaeella</taxon>
    </lineage>
</organism>